<evidence type="ECO:0000256" key="4">
    <source>
        <dbReference type="ARBA" id="ARBA00022840"/>
    </source>
</evidence>
<dbReference type="PROSITE" id="PS00108">
    <property type="entry name" value="PROTEIN_KINASE_ST"/>
    <property type="match status" value="1"/>
</dbReference>
<dbReference type="RefSeq" id="WP_397710052.1">
    <property type="nucleotide sequence ID" value="NZ_JBIRGN010000002.1"/>
</dbReference>
<keyword evidence="1" id="KW-0808">Transferase</keyword>
<dbReference type="SUPFAM" id="SSF50998">
    <property type="entry name" value="Quinoprotein alcohol dehydrogenase-like"/>
    <property type="match status" value="1"/>
</dbReference>
<dbReference type="Pfam" id="PF00069">
    <property type="entry name" value="Pkinase"/>
    <property type="match status" value="1"/>
</dbReference>
<dbReference type="EMBL" id="JBIRGQ010000002">
    <property type="protein sequence ID" value="MFH8545225.1"/>
    <property type="molecule type" value="Genomic_DNA"/>
</dbReference>
<protein>
    <submittedName>
        <fullName evidence="8">PQQ-binding-like beta-propeller repeat protein</fullName>
    </submittedName>
</protein>
<dbReference type="Proteomes" id="UP001610818">
    <property type="component" value="Unassembled WGS sequence"/>
</dbReference>
<dbReference type="InterPro" id="IPR008271">
    <property type="entry name" value="Ser/Thr_kinase_AS"/>
</dbReference>
<keyword evidence="6" id="KW-0812">Transmembrane</keyword>
<dbReference type="InterPro" id="IPR011009">
    <property type="entry name" value="Kinase-like_dom_sf"/>
</dbReference>
<keyword evidence="6" id="KW-0472">Membrane</keyword>
<accession>A0ABW7QLG2</accession>
<keyword evidence="9" id="KW-1185">Reference proteome</keyword>
<gene>
    <name evidence="8" type="ORF">ACH4F9_09525</name>
</gene>
<feature type="binding site" evidence="5">
    <location>
        <position position="42"/>
    </location>
    <ligand>
        <name>ATP</name>
        <dbReference type="ChEBI" id="CHEBI:30616"/>
    </ligand>
</feature>
<dbReference type="Pfam" id="PF13360">
    <property type="entry name" value="PQQ_2"/>
    <property type="match status" value="2"/>
</dbReference>
<dbReference type="InterPro" id="IPR011047">
    <property type="entry name" value="Quinoprotein_ADH-like_sf"/>
</dbReference>
<evidence type="ECO:0000256" key="2">
    <source>
        <dbReference type="ARBA" id="ARBA00022741"/>
    </source>
</evidence>
<reference evidence="8 9" key="1">
    <citation type="submission" date="2024-10" db="EMBL/GenBank/DDBJ databases">
        <title>The Natural Products Discovery Center: Release of the First 8490 Sequenced Strains for Exploring Actinobacteria Biosynthetic Diversity.</title>
        <authorList>
            <person name="Kalkreuter E."/>
            <person name="Kautsar S.A."/>
            <person name="Yang D."/>
            <person name="Bader C.D."/>
            <person name="Teijaro C.N."/>
            <person name="Fluegel L."/>
            <person name="Davis C.M."/>
            <person name="Simpson J.R."/>
            <person name="Lauterbach L."/>
            <person name="Steele A.D."/>
            <person name="Gui C."/>
            <person name="Meng S."/>
            <person name="Li G."/>
            <person name="Viehrig K."/>
            <person name="Ye F."/>
            <person name="Su P."/>
            <person name="Kiefer A.F."/>
            <person name="Nichols A."/>
            <person name="Cepeda A.J."/>
            <person name="Yan W."/>
            <person name="Fan B."/>
            <person name="Jiang Y."/>
            <person name="Adhikari A."/>
            <person name="Zheng C.-J."/>
            <person name="Schuster L."/>
            <person name="Cowan T.M."/>
            <person name="Smanski M.J."/>
            <person name="Chevrette M.G."/>
            <person name="De Carvalho L.P.S."/>
            <person name="Shen B."/>
        </authorList>
    </citation>
    <scope>NUCLEOTIDE SEQUENCE [LARGE SCALE GENOMIC DNA]</scope>
    <source>
        <strain evidence="8 9">NPDC017990</strain>
    </source>
</reference>
<dbReference type="PROSITE" id="PS00107">
    <property type="entry name" value="PROTEIN_KINASE_ATP"/>
    <property type="match status" value="1"/>
</dbReference>
<dbReference type="InterPro" id="IPR017441">
    <property type="entry name" value="Protein_kinase_ATP_BS"/>
</dbReference>
<dbReference type="SMART" id="SM00220">
    <property type="entry name" value="S_TKc"/>
    <property type="match status" value="1"/>
</dbReference>
<dbReference type="PANTHER" id="PTHR43289:SF34">
    <property type="entry name" value="SERINE_THREONINE-PROTEIN KINASE YBDM-RELATED"/>
    <property type="match status" value="1"/>
</dbReference>
<evidence type="ECO:0000256" key="5">
    <source>
        <dbReference type="PROSITE-ProRule" id="PRU10141"/>
    </source>
</evidence>
<dbReference type="PANTHER" id="PTHR43289">
    <property type="entry name" value="MITOGEN-ACTIVATED PROTEIN KINASE KINASE KINASE 20-RELATED"/>
    <property type="match status" value="1"/>
</dbReference>
<dbReference type="SUPFAM" id="SSF56112">
    <property type="entry name" value="Protein kinase-like (PK-like)"/>
    <property type="match status" value="1"/>
</dbReference>
<dbReference type="Gene3D" id="3.30.200.20">
    <property type="entry name" value="Phosphorylase Kinase, domain 1"/>
    <property type="match status" value="1"/>
</dbReference>
<comment type="caution">
    <text evidence="8">The sequence shown here is derived from an EMBL/GenBank/DDBJ whole genome shotgun (WGS) entry which is preliminary data.</text>
</comment>
<organism evidence="8 9">
    <name type="scientific">Streptomyces longisporoflavus</name>
    <dbReference type="NCBI Taxonomy" id="28044"/>
    <lineage>
        <taxon>Bacteria</taxon>
        <taxon>Bacillati</taxon>
        <taxon>Actinomycetota</taxon>
        <taxon>Actinomycetes</taxon>
        <taxon>Kitasatosporales</taxon>
        <taxon>Streptomycetaceae</taxon>
        <taxon>Streptomyces</taxon>
    </lineage>
</organism>
<sequence>MALRDSDPDRIGGYPIDDRLGSGGMGVVYLARSASGRRLAVKVVHGQYADDPEFRTRFRREVDAARQVSGAFTAPVVDADADAPSPWMATLYIPGENLGTHVRREGPLPPARLQELAAGLTEALRDIHRVGVVHRDLKPANVMLADDGPRVIDFGVSRTAGALVGDPLTQTGRVMGTPPYMSPEQLTAPREVGPASDVFSLGAVLVHAATGRGPFDSDSPYETATRVVEGEPELDGVPEELLPIVEQCLAKDPASRPTADALLALLRGEPLPDPPPAATPRAARPRRRRRLIIGAAVGGALLAVLGAGVVVRLATSQEPGDGDLPAGWRAWQAKDTSGAADDASGPFLHCAAVLDGLVCAGNDVKAVRFSLATGKAAWSLPVDAGPDSWSLDEGAVIGRSGHRLFVYRNDQTEESPDAAEPDNDYAIQAIDARTGHELWTRPTQRGANAMAPVTGTEAVTTGVAATVASVKGGVLSVYGKRGDSYALLGAADGRPLWRRPFPRVTRPDGECELHSAAGHGYLLCPADDPEGTRISRLDPATGKPALTASAGHDLSFVGHSGGRLFFTDQAAKTHRRITVLDLRTRRLRTVRLAAPQSGDATVTLSRGTLYFTSTNGTVRAVDPRTGRQAWSRNSSVEMPGPPLASDSHVYLASPSGRLAALDRHTGEIGWTRPGRGPATPMPESVGAPLSLVGDALYVPYGTRSVYSVNVRNP</sequence>
<dbReference type="InterPro" id="IPR000719">
    <property type="entry name" value="Prot_kinase_dom"/>
</dbReference>
<keyword evidence="4 5" id="KW-0067">ATP-binding</keyword>
<name>A0ABW7QLG2_9ACTN</name>
<dbReference type="CDD" id="cd14014">
    <property type="entry name" value="STKc_PknB_like"/>
    <property type="match status" value="1"/>
</dbReference>
<dbReference type="SMART" id="SM00564">
    <property type="entry name" value="PQQ"/>
    <property type="match status" value="3"/>
</dbReference>
<evidence type="ECO:0000313" key="8">
    <source>
        <dbReference type="EMBL" id="MFH8545225.1"/>
    </source>
</evidence>
<feature type="transmembrane region" description="Helical" evidence="6">
    <location>
        <begin position="291"/>
        <end position="311"/>
    </location>
</feature>
<feature type="domain" description="Protein kinase" evidence="7">
    <location>
        <begin position="14"/>
        <end position="272"/>
    </location>
</feature>
<proteinExistence type="predicted"/>
<keyword evidence="2 5" id="KW-0547">Nucleotide-binding</keyword>
<dbReference type="InterPro" id="IPR015943">
    <property type="entry name" value="WD40/YVTN_repeat-like_dom_sf"/>
</dbReference>
<keyword evidence="3" id="KW-0418">Kinase</keyword>
<dbReference type="PROSITE" id="PS50011">
    <property type="entry name" value="PROTEIN_KINASE_DOM"/>
    <property type="match status" value="1"/>
</dbReference>
<evidence type="ECO:0000256" key="6">
    <source>
        <dbReference type="SAM" id="Phobius"/>
    </source>
</evidence>
<dbReference type="InterPro" id="IPR018391">
    <property type="entry name" value="PQQ_b-propeller_rpt"/>
</dbReference>
<evidence type="ECO:0000259" key="7">
    <source>
        <dbReference type="PROSITE" id="PS50011"/>
    </source>
</evidence>
<dbReference type="Gene3D" id="2.130.10.10">
    <property type="entry name" value="YVTN repeat-like/Quinoprotein amine dehydrogenase"/>
    <property type="match status" value="2"/>
</dbReference>
<evidence type="ECO:0000256" key="3">
    <source>
        <dbReference type="ARBA" id="ARBA00022777"/>
    </source>
</evidence>
<keyword evidence="6" id="KW-1133">Transmembrane helix</keyword>
<evidence type="ECO:0000313" key="9">
    <source>
        <dbReference type="Proteomes" id="UP001610818"/>
    </source>
</evidence>
<dbReference type="Gene3D" id="1.10.510.10">
    <property type="entry name" value="Transferase(Phosphotransferase) domain 1"/>
    <property type="match status" value="1"/>
</dbReference>
<dbReference type="InterPro" id="IPR002372">
    <property type="entry name" value="PQQ_rpt_dom"/>
</dbReference>
<evidence type="ECO:0000256" key="1">
    <source>
        <dbReference type="ARBA" id="ARBA00022679"/>
    </source>
</evidence>